<comment type="caution">
    <text evidence="2">The sequence shown here is derived from an EMBL/GenBank/DDBJ whole genome shotgun (WGS) entry which is preliminary data.</text>
</comment>
<proteinExistence type="predicted"/>
<reference evidence="3" key="1">
    <citation type="submission" date="2017-01" db="EMBL/GenBank/DDBJ databases">
        <authorList>
            <person name="Wang Y."/>
            <person name="White M."/>
            <person name="Kvist S."/>
            <person name="Moncalvo J.-M."/>
        </authorList>
    </citation>
    <scope>NUCLEOTIDE SEQUENCE [LARGE SCALE GENOMIC DNA]</scope>
    <source>
        <strain evidence="3">COL-18-3</strain>
    </source>
</reference>
<accession>A0A1R1PTS9</accession>
<evidence type="ECO:0000313" key="3">
    <source>
        <dbReference type="Proteomes" id="UP000188320"/>
    </source>
</evidence>
<name>A0A1R1PTS9_ZANCU</name>
<dbReference type="AlphaFoldDB" id="A0A1R1PTS9"/>
<organism evidence="2 3">
    <name type="scientific">Zancudomyces culisetae</name>
    <name type="common">Gut fungus</name>
    <name type="synonym">Smittium culisetae</name>
    <dbReference type="NCBI Taxonomy" id="1213189"/>
    <lineage>
        <taxon>Eukaryota</taxon>
        <taxon>Fungi</taxon>
        <taxon>Fungi incertae sedis</taxon>
        <taxon>Zoopagomycota</taxon>
        <taxon>Kickxellomycotina</taxon>
        <taxon>Harpellomycetes</taxon>
        <taxon>Harpellales</taxon>
        <taxon>Legeriomycetaceae</taxon>
        <taxon>Zancudomyces</taxon>
    </lineage>
</organism>
<protein>
    <submittedName>
        <fullName evidence="2">Uncharacterized protein</fullName>
    </submittedName>
</protein>
<dbReference type="Proteomes" id="UP000188320">
    <property type="component" value="Unassembled WGS sequence"/>
</dbReference>
<gene>
    <name evidence="2" type="ORF">AX774_g2106</name>
</gene>
<evidence type="ECO:0000256" key="1">
    <source>
        <dbReference type="SAM" id="MobiDB-lite"/>
    </source>
</evidence>
<sequence>MFCIPKKNGNATSLGLMTAEPDRGQAKVQDGVPVQHMPAGQERRLHDVAGPPRCVPAHQDRGEVSKALEILLEGGALSIQGAPFWPDGITIRFHEGGQTNNSLGKEFRNPRSGIPRRLDHSRT</sequence>
<keyword evidence="3" id="KW-1185">Reference proteome</keyword>
<feature type="region of interest" description="Disordered" evidence="1">
    <location>
        <begin position="96"/>
        <end position="123"/>
    </location>
</feature>
<dbReference type="EMBL" id="LSSK01000207">
    <property type="protein sequence ID" value="OMH84368.1"/>
    <property type="molecule type" value="Genomic_DNA"/>
</dbReference>
<feature type="non-terminal residue" evidence="2">
    <location>
        <position position="123"/>
    </location>
</feature>
<evidence type="ECO:0000313" key="2">
    <source>
        <dbReference type="EMBL" id="OMH84368.1"/>
    </source>
</evidence>